<dbReference type="InterPro" id="IPR053136">
    <property type="entry name" value="UTP_pyrophosphatase-like"/>
</dbReference>
<dbReference type="CDD" id="cd07344">
    <property type="entry name" value="M48_yhfN_like"/>
    <property type="match status" value="1"/>
</dbReference>
<protein>
    <submittedName>
        <fullName evidence="2">M48 family metallopeptidase</fullName>
    </submittedName>
</protein>
<evidence type="ECO:0000313" key="3">
    <source>
        <dbReference type="Proteomes" id="UP000824242"/>
    </source>
</evidence>
<dbReference type="InterPro" id="IPR002725">
    <property type="entry name" value="YgjP-like_metallopeptidase"/>
</dbReference>
<sequence length="220" mass="24794">MEYPLIRSRRKTVGIYIRPDGSFEVRAPLRLSKARIDEFVRAKEDWIREKSALVRERGEERHREAQAMPQTLPLLGAERPILPGSPARLEDGSFVLPGPGPLEVRAQAAAVCRALAKDTLPGRVSYWAQQTGLFPTSVRIGSARTSWGCCSGKNAVTLSWRLITASPACIDYVIVHELCHTAEHNHSPRFWARVASFLPDWKERRAELAVLAQELTRRNF</sequence>
<name>A0A9D1DEP0_9FIRM</name>
<dbReference type="AlphaFoldDB" id="A0A9D1DEP0"/>
<reference evidence="2" key="2">
    <citation type="journal article" date="2021" name="PeerJ">
        <title>Extensive microbial diversity within the chicken gut microbiome revealed by metagenomics and culture.</title>
        <authorList>
            <person name="Gilroy R."/>
            <person name="Ravi A."/>
            <person name="Getino M."/>
            <person name="Pursley I."/>
            <person name="Horton D.L."/>
            <person name="Alikhan N.F."/>
            <person name="Baker D."/>
            <person name="Gharbi K."/>
            <person name="Hall N."/>
            <person name="Watson M."/>
            <person name="Adriaenssens E.M."/>
            <person name="Foster-Nyarko E."/>
            <person name="Jarju S."/>
            <person name="Secka A."/>
            <person name="Antonio M."/>
            <person name="Oren A."/>
            <person name="Chaudhuri R.R."/>
            <person name="La Ragione R."/>
            <person name="Hildebrand F."/>
            <person name="Pallen M.J."/>
        </authorList>
    </citation>
    <scope>NUCLEOTIDE SEQUENCE</scope>
    <source>
        <strain evidence="2">ChiSxjej1B13-7958</strain>
    </source>
</reference>
<dbReference type="PANTHER" id="PTHR30399:SF1">
    <property type="entry name" value="UTP PYROPHOSPHATASE"/>
    <property type="match status" value="1"/>
</dbReference>
<accession>A0A9D1DEP0</accession>
<dbReference type="Proteomes" id="UP000824242">
    <property type="component" value="Unassembled WGS sequence"/>
</dbReference>
<evidence type="ECO:0000259" key="1">
    <source>
        <dbReference type="Pfam" id="PF01863"/>
    </source>
</evidence>
<proteinExistence type="predicted"/>
<reference evidence="2" key="1">
    <citation type="submission" date="2020-10" db="EMBL/GenBank/DDBJ databases">
        <authorList>
            <person name="Gilroy R."/>
        </authorList>
    </citation>
    <scope>NUCLEOTIDE SEQUENCE</scope>
    <source>
        <strain evidence="2">ChiSxjej1B13-7958</strain>
    </source>
</reference>
<evidence type="ECO:0000313" key="2">
    <source>
        <dbReference type="EMBL" id="HIR47881.1"/>
    </source>
</evidence>
<dbReference type="EMBL" id="DVGZ01000103">
    <property type="protein sequence ID" value="HIR47881.1"/>
    <property type="molecule type" value="Genomic_DNA"/>
</dbReference>
<comment type="caution">
    <text evidence="2">The sequence shown here is derived from an EMBL/GenBank/DDBJ whole genome shotgun (WGS) entry which is preliminary data.</text>
</comment>
<dbReference type="PANTHER" id="PTHR30399">
    <property type="entry name" value="UNCHARACTERIZED PROTEIN YGJP"/>
    <property type="match status" value="1"/>
</dbReference>
<organism evidence="2 3">
    <name type="scientific">Candidatus Caccousia avicola</name>
    <dbReference type="NCBI Taxonomy" id="2840721"/>
    <lineage>
        <taxon>Bacteria</taxon>
        <taxon>Bacillati</taxon>
        <taxon>Bacillota</taxon>
        <taxon>Clostridia</taxon>
        <taxon>Eubacteriales</taxon>
        <taxon>Oscillospiraceae</taxon>
        <taxon>Oscillospiraceae incertae sedis</taxon>
        <taxon>Candidatus Caccousia</taxon>
    </lineage>
</organism>
<feature type="domain" description="YgjP-like metallopeptidase" evidence="1">
    <location>
        <begin position="11"/>
        <end position="209"/>
    </location>
</feature>
<dbReference type="Pfam" id="PF01863">
    <property type="entry name" value="YgjP-like"/>
    <property type="match status" value="1"/>
</dbReference>
<dbReference type="Gene3D" id="3.30.2010.10">
    <property type="entry name" value="Metalloproteases ('zincins'), catalytic domain"/>
    <property type="match status" value="1"/>
</dbReference>
<gene>
    <name evidence="2" type="ORF">IAB89_09555</name>
</gene>